<dbReference type="SUPFAM" id="SSF54637">
    <property type="entry name" value="Thioesterase/thiol ester dehydrase-isomerase"/>
    <property type="match status" value="1"/>
</dbReference>
<dbReference type="CDD" id="cd03442">
    <property type="entry name" value="BFIT_BACH"/>
    <property type="match status" value="1"/>
</dbReference>
<dbReference type="GO" id="GO:0047617">
    <property type="term" value="F:fatty acyl-CoA hydrolase activity"/>
    <property type="evidence" value="ECO:0007669"/>
    <property type="project" value="TreeGrafter"/>
</dbReference>
<proteinExistence type="inferred from homology"/>
<evidence type="ECO:0000313" key="7">
    <source>
        <dbReference type="Proteomes" id="UP000267821"/>
    </source>
</evidence>
<dbReference type="InterPro" id="IPR029069">
    <property type="entry name" value="HotDog_dom_sf"/>
</dbReference>
<dbReference type="Gene3D" id="3.10.129.10">
    <property type="entry name" value="Hotdog Thioesterase"/>
    <property type="match status" value="1"/>
</dbReference>
<dbReference type="Proteomes" id="UP000267821">
    <property type="component" value="Unassembled WGS sequence"/>
</dbReference>
<gene>
    <name evidence="6" type="ORF">L211DRAFT_815850</name>
</gene>
<dbReference type="InterPro" id="IPR006683">
    <property type="entry name" value="Thioestr_dom"/>
</dbReference>
<keyword evidence="4" id="KW-0809">Transit peptide</keyword>
<dbReference type="OrthoDB" id="331699at2759"/>
<feature type="non-terminal residue" evidence="6">
    <location>
        <position position="290"/>
    </location>
</feature>
<dbReference type="PANTHER" id="PTHR12655">
    <property type="entry name" value="ACYL-COA THIOESTERASE"/>
    <property type="match status" value="1"/>
</dbReference>
<comment type="similarity">
    <text evidence="1">Belongs to the acyl coenzyme A hydrolase family.</text>
</comment>
<accession>A0A3N4LB61</accession>
<dbReference type="InterPro" id="IPR033120">
    <property type="entry name" value="HOTDOG_ACOT"/>
</dbReference>
<sequence length="290" mass="32119">MMLRTPISRTLTRTGTLLSKPQASMLLQRPTRQFSLQPPLHYEGVNKDLRSMKHQKPWLQALRERDEALAAATAASTSIAPAQTPGGPAVVEIKPKRMKESYFEIILPLSKDEWLVDTYVNASGQLRMGTLFQDLDALAGVISYKHTGPGPTVVTAAVDRISIISPLSHFCDLRLSGFVSYVGKSSMEVSIEVRKMGELRQREKPLLLTCAFTMVALDPVSKKATPISPLIVEIEEEKRIFARGEAYKKTKATLASTALTKSTPNDAESDLIHSLWLRNTLYNPHTNPPP</sequence>
<dbReference type="GO" id="GO:0005739">
    <property type="term" value="C:mitochondrion"/>
    <property type="evidence" value="ECO:0007669"/>
    <property type="project" value="TreeGrafter"/>
</dbReference>
<dbReference type="PANTHER" id="PTHR12655:SF0">
    <property type="entry name" value="ACYL-COENZYME A THIOESTERASE 9, MITOCHONDRIAL"/>
    <property type="match status" value="1"/>
</dbReference>
<keyword evidence="6" id="KW-0413">Isomerase</keyword>
<evidence type="ECO:0000259" key="5">
    <source>
        <dbReference type="PROSITE" id="PS51770"/>
    </source>
</evidence>
<dbReference type="EMBL" id="ML121938">
    <property type="protein sequence ID" value="RPB17881.1"/>
    <property type="molecule type" value="Genomic_DNA"/>
</dbReference>
<dbReference type="GO" id="GO:0016853">
    <property type="term" value="F:isomerase activity"/>
    <property type="evidence" value="ECO:0007669"/>
    <property type="project" value="UniProtKB-KW"/>
</dbReference>
<organism evidence="6 7">
    <name type="scientific">Terfezia boudieri ATCC MYA-4762</name>
    <dbReference type="NCBI Taxonomy" id="1051890"/>
    <lineage>
        <taxon>Eukaryota</taxon>
        <taxon>Fungi</taxon>
        <taxon>Dikarya</taxon>
        <taxon>Ascomycota</taxon>
        <taxon>Pezizomycotina</taxon>
        <taxon>Pezizomycetes</taxon>
        <taxon>Pezizales</taxon>
        <taxon>Pezizaceae</taxon>
        <taxon>Terfezia</taxon>
    </lineage>
</organism>
<evidence type="ECO:0000256" key="4">
    <source>
        <dbReference type="ARBA" id="ARBA00022946"/>
    </source>
</evidence>
<reference evidence="6 7" key="1">
    <citation type="journal article" date="2018" name="Nat. Ecol. Evol.">
        <title>Pezizomycetes genomes reveal the molecular basis of ectomycorrhizal truffle lifestyle.</title>
        <authorList>
            <person name="Murat C."/>
            <person name="Payen T."/>
            <person name="Noel B."/>
            <person name="Kuo A."/>
            <person name="Morin E."/>
            <person name="Chen J."/>
            <person name="Kohler A."/>
            <person name="Krizsan K."/>
            <person name="Balestrini R."/>
            <person name="Da Silva C."/>
            <person name="Montanini B."/>
            <person name="Hainaut M."/>
            <person name="Levati E."/>
            <person name="Barry K.W."/>
            <person name="Belfiori B."/>
            <person name="Cichocki N."/>
            <person name="Clum A."/>
            <person name="Dockter R.B."/>
            <person name="Fauchery L."/>
            <person name="Guy J."/>
            <person name="Iotti M."/>
            <person name="Le Tacon F."/>
            <person name="Lindquist E.A."/>
            <person name="Lipzen A."/>
            <person name="Malagnac F."/>
            <person name="Mello A."/>
            <person name="Molinier V."/>
            <person name="Miyauchi S."/>
            <person name="Poulain J."/>
            <person name="Riccioni C."/>
            <person name="Rubini A."/>
            <person name="Sitrit Y."/>
            <person name="Splivallo R."/>
            <person name="Traeger S."/>
            <person name="Wang M."/>
            <person name="Zifcakova L."/>
            <person name="Wipf D."/>
            <person name="Zambonelli A."/>
            <person name="Paolocci F."/>
            <person name="Nowrousian M."/>
            <person name="Ottonello S."/>
            <person name="Baldrian P."/>
            <person name="Spatafora J.W."/>
            <person name="Henrissat B."/>
            <person name="Nagy L.G."/>
            <person name="Aury J.M."/>
            <person name="Wincker P."/>
            <person name="Grigoriev I.V."/>
            <person name="Bonfante P."/>
            <person name="Martin F.M."/>
        </authorList>
    </citation>
    <scope>NUCLEOTIDE SEQUENCE [LARGE SCALE GENOMIC DNA]</scope>
    <source>
        <strain evidence="6 7">ATCC MYA-4762</strain>
    </source>
</reference>
<dbReference type="AlphaFoldDB" id="A0A3N4LB61"/>
<dbReference type="InParanoid" id="A0A3N4LB61"/>
<feature type="domain" description="HotDog ACOT-type" evidence="5">
    <location>
        <begin position="105"/>
        <end position="220"/>
    </location>
</feature>
<evidence type="ECO:0000256" key="2">
    <source>
        <dbReference type="ARBA" id="ARBA00022737"/>
    </source>
</evidence>
<dbReference type="STRING" id="1051890.A0A3N4LB61"/>
<keyword evidence="2" id="KW-0677">Repeat</keyword>
<keyword evidence="7" id="KW-1185">Reference proteome</keyword>
<evidence type="ECO:0000256" key="1">
    <source>
        <dbReference type="ARBA" id="ARBA00010458"/>
    </source>
</evidence>
<protein>
    <submittedName>
        <fullName evidence="6">Thioesterase/thiol ester dehydrase-isomerase</fullName>
    </submittedName>
</protein>
<dbReference type="Pfam" id="PF03061">
    <property type="entry name" value="4HBT"/>
    <property type="match status" value="1"/>
</dbReference>
<dbReference type="FunFam" id="3.10.129.10:FF:000032">
    <property type="entry name" value="Acyl-CoA thioester hydrolase"/>
    <property type="match status" value="1"/>
</dbReference>
<evidence type="ECO:0000313" key="6">
    <source>
        <dbReference type="EMBL" id="RPB17881.1"/>
    </source>
</evidence>
<keyword evidence="3" id="KW-0378">Hydrolase</keyword>
<evidence type="ECO:0000256" key="3">
    <source>
        <dbReference type="ARBA" id="ARBA00022801"/>
    </source>
</evidence>
<dbReference type="GO" id="GO:0006637">
    <property type="term" value="P:acyl-CoA metabolic process"/>
    <property type="evidence" value="ECO:0007669"/>
    <property type="project" value="TreeGrafter"/>
</dbReference>
<name>A0A3N4LB61_9PEZI</name>
<dbReference type="PROSITE" id="PS51770">
    <property type="entry name" value="HOTDOG_ACOT"/>
    <property type="match status" value="1"/>
</dbReference>